<dbReference type="OrthoDB" id="2018619at2759"/>
<protein>
    <submittedName>
        <fullName evidence="2">Uncharacterized protein</fullName>
    </submittedName>
</protein>
<accession>A0A2J6SP36</accession>
<dbReference type="InParanoid" id="A0A2J6SP36"/>
<proteinExistence type="predicted"/>
<organism evidence="2 3">
    <name type="scientific">Hyaloscypha bicolor E</name>
    <dbReference type="NCBI Taxonomy" id="1095630"/>
    <lineage>
        <taxon>Eukaryota</taxon>
        <taxon>Fungi</taxon>
        <taxon>Dikarya</taxon>
        <taxon>Ascomycota</taxon>
        <taxon>Pezizomycotina</taxon>
        <taxon>Leotiomycetes</taxon>
        <taxon>Helotiales</taxon>
        <taxon>Hyaloscyphaceae</taxon>
        <taxon>Hyaloscypha</taxon>
        <taxon>Hyaloscypha bicolor</taxon>
    </lineage>
</organism>
<feature type="chain" id="PRO_5014370074" evidence="1">
    <location>
        <begin position="20"/>
        <end position="146"/>
    </location>
</feature>
<evidence type="ECO:0000313" key="2">
    <source>
        <dbReference type="EMBL" id="PMD52493.1"/>
    </source>
</evidence>
<dbReference type="RefSeq" id="XP_024729397.1">
    <property type="nucleotide sequence ID" value="XM_024887454.1"/>
</dbReference>
<dbReference type="Proteomes" id="UP000235371">
    <property type="component" value="Unassembled WGS sequence"/>
</dbReference>
<keyword evidence="1" id="KW-0732">Signal</keyword>
<evidence type="ECO:0000256" key="1">
    <source>
        <dbReference type="SAM" id="SignalP"/>
    </source>
</evidence>
<dbReference type="EMBL" id="KZ613903">
    <property type="protein sequence ID" value="PMD52493.1"/>
    <property type="molecule type" value="Genomic_DNA"/>
</dbReference>
<keyword evidence="3" id="KW-1185">Reference proteome</keyword>
<dbReference type="GeneID" id="36595530"/>
<dbReference type="AlphaFoldDB" id="A0A2J6SP36"/>
<sequence>MNGPLQLAFFAVKLLSLRALMAPETPELKSNSTSCLCYHYPSALVEGESFVNLMAQLSSTTLRNFWPRHSRTNLIISTNFVIYLFFCGSTEEQVAKAYDLLQKHQGALREMVKISDWATIGLVRPSLLRTESFFHGAVKGIRLAEK</sequence>
<feature type="signal peptide" evidence="1">
    <location>
        <begin position="1"/>
        <end position="19"/>
    </location>
</feature>
<name>A0A2J6SP36_9HELO</name>
<gene>
    <name evidence="2" type="ORF">K444DRAFT_668797</name>
</gene>
<evidence type="ECO:0000313" key="3">
    <source>
        <dbReference type="Proteomes" id="UP000235371"/>
    </source>
</evidence>
<reference evidence="2 3" key="1">
    <citation type="submission" date="2016-04" db="EMBL/GenBank/DDBJ databases">
        <title>A degradative enzymes factory behind the ericoid mycorrhizal symbiosis.</title>
        <authorList>
            <consortium name="DOE Joint Genome Institute"/>
            <person name="Martino E."/>
            <person name="Morin E."/>
            <person name="Grelet G."/>
            <person name="Kuo A."/>
            <person name="Kohler A."/>
            <person name="Daghino S."/>
            <person name="Barry K."/>
            <person name="Choi C."/>
            <person name="Cichocki N."/>
            <person name="Clum A."/>
            <person name="Copeland A."/>
            <person name="Hainaut M."/>
            <person name="Haridas S."/>
            <person name="Labutti K."/>
            <person name="Lindquist E."/>
            <person name="Lipzen A."/>
            <person name="Khouja H.-R."/>
            <person name="Murat C."/>
            <person name="Ohm R."/>
            <person name="Olson A."/>
            <person name="Spatafora J."/>
            <person name="Veneault-Fourrey C."/>
            <person name="Henrissat B."/>
            <person name="Grigoriev I."/>
            <person name="Martin F."/>
            <person name="Perotto S."/>
        </authorList>
    </citation>
    <scope>NUCLEOTIDE SEQUENCE [LARGE SCALE GENOMIC DNA]</scope>
    <source>
        <strain evidence="2 3">E</strain>
    </source>
</reference>